<sequence>RYEHSSRPKGRPEGCLNRPDANVLSDAAGLPARAEIVIEDSIVPKDPILRIETGMHTAVIRRIATDAANRYLVTASHDKTVRVWELSTGRLIRTLRPPIGDGDEGKIYSIAISPDGKTVACGGWTGAQWDGKNSIYLFDRESGDLTNRISGLPEIIYHLTYSKDGKYLVAALGGSNGIRVFNARDYTQIAEDKDYGDRSYGLDFDPQGRLAATSFDGYIRLYDSTFKLQAKEKAPGGKEPLFVSFSADGGKLAVGFYDSTKVDVLSGKDLSYLYSPNTKGVDNGSLSSLTWSRDGMYLYAGG</sequence>
<keyword evidence="2" id="KW-0677">Repeat</keyword>
<feature type="non-terminal residue" evidence="5">
    <location>
        <position position="1"/>
    </location>
</feature>
<dbReference type="SMART" id="SM00320">
    <property type="entry name" value="WD40"/>
    <property type="match status" value="4"/>
</dbReference>
<evidence type="ECO:0000256" key="4">
    <source>
        <dbReference type="SAM" id="MobiDB-lite"/>
    </source>
</evidence>
<name>A0ABS6S3I7_9BACT</name>
<dbReference type="PANTHER" id="PTHR19848:SF8">
    <property type="entry name" value="F-BOX AND WD REPEAT DOMAIN CONTAINING 7"/>
    <property type="match status" value="1"/>
</dbReference>
<feature type="repeat" description="WD" evidence="3">
    <location>
        <begin position="53"/>
        <end position="94"/>
    </location>
</feature>
<evidence type="ECO:0000256" key="2">
    <source>
        <dbReference type="ARBA" id="ARBA00022737"/>
    </source>
</evidence>
<dbReference type="InterPro" id="IPR019775">
    <property type="entry name" value="WD40_repeat_CS"/>
</dbReference>
<reference evidence="5 6" key="1">
    <citation type="journal article" date="2020" name="J Geophys Res Biogeosci">
        <title>Magnetotaxis as an Adaptation to Enable Bacterial Shuttling of Microbial Sulfur and Sulfur Cycling Across Aquatic Oxic#Anoxic Interfaces.</title>
        <authorList>
            <person name="Li J."/>
            <person name="Liu P."/>
            <person name="Wang J."/>
            <person name="Roberts A.P."/>
            <person name="Pan Y."/>
        </authorList>
    </citation>
    <scope>NUCLEOTIDE SEQUENCE [LARGE SCALE GENOMIC DNA]</scope>
    <source>
        <strain evidence="5 6">MYR-1_YQ</strain>
    </source>
</reference>
<dbReference type="PROSITE" id="PS50294">
    <property type="entry name" value="WD_REPEATS_REGION"/>
    <property type="match status" value="1"/>
</dbReference>
<protein>
    <recommendedName>
        <fullName evidence="7">Repeat-containing protein</fullName>
    </recommendedName>
</protein>
<dbReference type="PROSITE" id="PS00678">
    <property type="entry name" value="WD_REPEATS_1"/>
    <property type="match status" value="1"/>
</dbReference>
<evidence type="ECO:0008006" key="7">
    <source>
        <dbReference type="Google" id="ProtNLM"/>
    </source>
</evidence>
<dbReference type="PROSITE" id="PS50082">
    <property type="entry name" value="WD_REPEATS_2"/>
    <property type="match status" value="1"/>
</dbReference>
<dbReference type="PANTHER" id="PTHR19848">
    <property type="entry name" value="WD40 REPEAT PROTEIN"/>
    <property type="match status" value="1"/>
</dbReference>
<evidence type="ECO:0000313" key="5">
    <source>
        <dbReference type="EMBL" id="MBV6343401.1"/>
    </source>
</evidence>
<gene>
    <name evidence="5" type="ORF">HWQ67_17655</name>
</gene>
<evidence type="ECO:0000313" key="6">
    <source>
        <dbReference type="Proteomes" id="UP001196980"/>
    </source>
</evidence>
<dbReference type="InterPro" id="IPR001680">
    <property type="entry name" value="WD40_rpt"/>
</dbReference>
<organism evidence="5 6">
    <name type="scientific">Candidatus Magnetobacterium casense</name>
    <dbReference type="NCBI Taxonomy" id="1455061"/>
    <lineage>
        <taxon>Bacteria</taxon>
        <taxon>Pseudomonadati</taxon>
        <taxon>Nitrospirota</taxon>
        <taxon>Thermodesulfovibrionia</taxon>
        <taxon>Thermodesulfovibrionales</taxon>
        <taxon>Candidatus Magnetobacteriaceae</taxon>
        <taxon>Candidatus Magnetobacterium</taxon>
    </lineage>
</organism>
<dbReference type="Pfam" id="PF00400">
    <property type="entry name" value="WD40"/>
    <property type="match status" value="3"/>
</dbReference>
<evidence type="ECO:0000256" key="3">
    <source>
        <dbReference type="PROSITE-ProRule" id="PRU00221"/>
    </source>
</evidence>
<proteinExistence type="predicted"/>
<keyword evidence="6" id="KW-1185">Reference proteome</keyword>
<dbReference type="RefSeq" id="WP_218254018.1">
    <property type="nucleotide sequence ID" value="NZ_JABXWD010000574.1"/>
</dbReference>
<accession>A0ABS6S3I7</accession>
<dbReference type="Proteomes" id="UP001196980">
    <property type="component" value="Unassembled WGS sequence"/>
</dbReference>
<dbReference type="EMBL" id="JABXWD010000574">
    <property type="protein sequence ID" value="MBV6343401.1"/>
    <property type="molecule type" value="Genomic_DNA"/>
</dbReference>
<comment type="caution">
    <text evidence="5">The sequence shown here is derived from an EMBL/GenBank/DDBJ whole genome shotgun (WGS) entry which is preliminary data.</text>
</comment>
<evidence type="ECO:0000256" key="1">
    <source>
        <dbReference type="ARBA" id="ARBA00022574"/>
    </source>
</evidence>
<keyword evidence="1 3" id="KW-0853">WD repeat</keyword>
<feature type="region of interest" description="Disordered" evidence="4">
    <location>
        <begin position="1"/>
        <end position="20"/>
    </location>
</feature>
<feature type="compositionally biased region" description="Basic and acidic residues" evidence="4">
    <location>
        <begin position="1"/>
        <end position="12"/>
    </location>
</feature>